<dbReference type="EMBL" id="JACHMN010000003">
    <property type="protein sequence ID" value="MBB5872878.1"/>
    <property type="molecule type" value="Genomic_DNA"/>
</dbReference>
<evidence type="ECO:0000313" key="2">
    <source>
        <dbReference type="EMBL" id="MBB5872878.1"/>
    </source>
</evidence>
<accession>A0A841BZF8</accession>
<dbReference type="AlphaFoldDB" id="A0A841BZF8"/>
<keyword evidence="3" id="KW-1185">Reference proteome</keyword>
<protein>
    <submittedName>
        <fullName evidence="2">Uncharacterized protein</fullName>
    </submittedName>
</protein>
<keyword evidence="1" id="KW-0812">Transmembrane</keyword>
<dbReference type="RefSeq" id="WP_184843169.1">
    <property type="nucleotide sequence ID" value="NZ_JACHMN010000003.1"/>
</dbReference>
<dbReference type="Proteomes" id="UP000587527">
    <property type="component" value="Unassembled WGS sequence"/>
</dbReference>
<sequence length="112" mass="12268">MPLKQVPYDDAELRYKRNRRSQITIIVLTFGILAVLTVPSLLLFLAADRGQQQSVLPPPPPAEGRPIDATGIDIAHWIDTHSGLLSAVLSTAALLVAILQLRQGRKRPDRGV</sequence>
<feature type="transmembrane region" description="Helical" evidence="1">
    <location>
        <begin position="23"/>
        <end position="47"/>
    </location>
</feature>
<gene>
    <name evidence="2" type="ORF">F4553_006312</name>
</gene>
<proteinExistence type="predicted"/>
<evidence type="ECO:0000256" key="1">
    <source>
        <dbReference type="SAM" id="Phobius"/>
    </source>
</evidence>
<name>A0A841BZF8_9ACTN</name>
<reference evidence="2 3" key="1">
    <citation type="submission" date="2020-08" db="EMBL/GenBank/DDBJ databases">
        <title>Sequencing the genomes of 1000 actinobacteria strains.</title>
        <authorList>
            <person name="Klenk H.-P."/>
        </authorList>
    </citation>
    <scope>NUCLEOTIDE SEQUENCE [LARGE SCALE GENOMIC DNA]</scope>
    <source>
        <strain evidence="2 3">DSM 45362</strain>
    </source>
</reference>
<keyword evidence="1" id="KW-0472">Membrane</keyword>
<feature type="transmembrane region" description="Helical" evidence="1">
    <location>
        <begin position="83"/>
        <end position="101"/>
    </location>
</feature>
<keyword evidence="1" id="KW-1133">Transmembrane helix</keyword>
<organism evidence="2 3">
    <name type="scientific">Allocatelliglobosispora scoriae</name>
    <dbReference type="NCBI Taxonomy" id="643052"/>
    <lineage>
        <taxon>Bacteria</taxon>
        <taxon>Bacillati</taxon>
        <taxon>Actinomycetota</taxon>
        <taxon>Actinomycetes</taxon>
        <taxon>Micromonosporales</taxon>
        <taxon>Micromonosporaceae</taxon>
        <taxon>Allocatelliglobosispora</taxon>
    </lineage>
</organism>
<evidence type="ECO:0000313" key="3">
    <source>
        <dbReference type="Proteomes" id="UP000587527"/>
    </source>
</evidence>
<comment type="caution">
    <text evidence="2">The sequence shown here is derived from an EMBL/GenBank/DDBJ whole genome shotgun (WGS) entry which is preliminary data.</text>
</comment>